<feature type="non-terminal residue" evidence="1">
    <location>
        <position position="76"/>
    </location>
</feature>
<dbReference type="EMBL" id="BKCJ011351642">
    <property type="protein sequence ID" value="GFD24335.1"/>
    <property type="molecule type" value="Genomic_DNA"/>
</dbReference>
<dbReference type="AlphaFoldDB" id="A0A699UN72"/>
<proteinExistence type="predicted"/>
<feature type="non-terminal residue" evidence="1">
    <location>
        <position position="1"/>
    </location>
</feature>
<evidence type="ECO:0000313" key="1">
    <source>
        <dbReference type="EMBL" id="GFD24335.1"/>
    </source>
</evidence>
<gene>
    <name evidence="1" type="ORF">Tci_896304</name>
</gene>
<reference evidence="1" key="1">
    <citation type="journal article" date="2019" name="Sci. Rep.">
        <title>Draft genome of Tanacetum cinerariifolium, the natural source of mosquito coil.</title>
        <authorList>
            <person name="Yamashiro T."/>
            <person name="Shiraishi A."/>
            <person name="Satake H."/>
            <person name="Nakayama K."/>
        </authorList>
    </citation>
    <scope>NUCLEOTIDE SEQUENCE</scope>
</reference>
<comment type="caution">
    <text evidence="1">The sequence shown here is derived from an EMBL/GenBank/DDBJ whole genome shotgun (WGS) entry which is preliminary data.</text>
</comment>
<accession>A0A699UN72</accession>
<name>A0A699UN72_TANCI</name>
<sequence>DGADGLVEEVAADRVVDDVDAVAVGEAFEFVLEAGFAVVDEFVGAGVSGDVEFVGAARGGDDAGAHGFADFYGGQA</sequence>
<protein>
    <submittedName>
        <fullName evidence="1">Uncharacterized protein</fullName>
    </submittedName>
</protein>
<organism evidence="1">
    <name type="scientific">Tanacetum cinerariifolium</name>
    <name type="common">Dalmatian daisy</name>
    <name type="synonym">Chrysanthemum cinerariifolium</name>
    <dbReference type="NCBI Taxonomy" id="118510"/>
    <lineage>
        <taxon>Eukaryota</taxon>
        <taxon>Viridiplantae</taxon>
        <taxon>Streptophyta</taxon>
        <taxon>Embryophyta</taxon>
        <taxon>Tracheophyta</taxon>
        <taxon>Spermatophyta</taxon>
        <taxon>Magnoliopsida</taxon>
        <taxon>eudicotyledons</taxon>
        <taxon>Gunneridae</taxon>
        <taxon>Pentapetalae</taxon>
        <taxon>asterids</taxon>
        <taxon>campanulids</taxon>
        <taxon>Asterales</taxon>
        <taxon>Asteraceae</taxon>
        <taxon>Asteroideae</taxon>
        <taxon>Anthemideae</taxon>
        <taxon>Anthemidinae</taxon>
        <taxon>Tanacetum</taxon>
    </lineage>
</organism>